<sequence length="517" mass="57408">MSTLSRADVSELLRLLWPTTDDGTSDDSKRWYKQGFDLQALPSFPLGLVQEYGGPCGVLAAVQAEMLRLFLFAPHHRQAINARDIDLHELIERDQVAHDEEARRQLLAEAMASLLMQCANDDGAVRVVVQDKELTYRETIVYVLEADASQLLVGILLCEMPAFCSPHGVINFTYSVLRTKGVAVVRSEMDDSTSSLTGAFGHCTQELVNLLLTGQAVSNVFDGAVPLGESGLFLRGIPQQARIGYLTHLEALQYCQVGSYYKSPQFPVWVIGSSSHFSVGFSLDVQVSEESISTKLYQKVRRVFKQFDSMETGFIKTTSLATSLKQLGIEADIFSSERCMARLVSRLEISSNAGIVVWEDYWIVISVLLYTNDFELALSGEYETDDIKSARQGIDRSDANPTRQSNGVSEGNPSCPVRVSSQSSSSETMAIPRVAFDFFYYNGLRSSSDSQTNGRCPQLSKCRVEFQKLPEFIGKSVPIENVRTSAGHDSLMLDEILRTKWPHAQIEWLSSSVPKID</sequence>
<protein>
    <submittedName>
        <fullName evidence="1">Uncharacterized protein</fullName>
    </submittedName>
</protein>
<organism evidence="1 2">
    <name type="scientific">Peronosclerospora sorghi</name>
    <dbReference type="NCBI Taxonomy" id="230839"/>
    <lineage>
        <taxon>Eukaryota</taxon>
        <taxon>Sar</taxon>
        <taxon>Stramenopiles</taxon>
        <taxon>Oomycota</taxon>
        <taxon>Peronosporomycetes</taxon>
        <taxon>Peronosporales</taxon>
        <taxon>Peronosporaceae</taxon>
        <taxon>Peronosclerospora</taxon>
    </lineage>
</organism>
<dbReference type="EMBL" id="CM047583">
    <property type="protein sequence ID" value="KAI9912730.1"/>
    <property type="molecule type" value="Genomic_DNA"/>
</dbReference>
<reference evidence="1 2" key="1">
    <citation type="journal article" date="2022" name="bioRxiv">
        <title>The genome of the oomycete Peronosclerospora sorghi, a cosmopolitan pathogen of maize and sorghum, is inflated with dispersed pseudogenes.</title>
        <authorList>
            <person name="Fletcher K."/>
            <person name="Martin F."/>
            <person name="Isakeit T."/>
            <person name="Cavanaugh K."/>
            <person name="Magill C."/>
            <person name="Michelmore R."/>
        </authorList>
    </citation>
    <scope>NUCLEOTIDE SEQUENCE [LARGE SCALE GENOMIC DNA]</scope>
    <source>
        <strain evidence="1">P6</strain>
    </source>
</reference>
<keyword evidence="2" id="KW-1185">Reference proteome</keyword>
<evidence type="ECO:0000313" key="1">
    <source>
        <dbReference type="EMBL" id="KAI9912730.1"/>
    </source>
</evidence>
<dbReference type="Proteomes" id="UP001163321">
    <property type="component" value="Chromosome 4"/>
</dbReference>
<evidence type="ECO:0000313" key="2">
    <source>
        <dbReference type="Proteomes" id="UP001163321"/>
    </source>
</evidence>
<name>A0ACC0W1M9_9STRA</name>
<proteinExistence type="predicted"/>
<comment type="caution">
    <text evidence="1">The sequence shown here is derived from an EMBL/GenBank/DDBJ whole genome shotgun (WGS) entry which is preliminary data.</text>
</comment>
<accession>A0ACC0W1M9</accession>
<gene>
    <name evidence="1" type="ORF">PsorP6_006125</name>
</gene>